<dbReference type="SUPFAM" id="SSF56112">
    <property type="entry name" value="Protein kinase-like (PK-like)"/>
    <property type="match status" value="1"/>
</dbReference>
<feature type="domain" description="Protein kinase" evidence="8">
    <location>
        <begin position="834"/>
        <end position="1074"/>
    </location>
</feature>
<dbReference type="GO" id="GO:0005737">
    <property type="term" value="C:cytoplasm"/>
    <property type="evidence" value="ECO:0007669"/>
    <property type="project" value="TreeGrafter"/>
</dbReference>
<dbReference type="EMBL" id="JADXDR010000056">
    <property type="protein sequence ID" value="KAI7842070.1"/>
    <property type="molecule type" value="Genomic_DNA"/>
</dbReference>
<dbReference type="Gene3D" id="3.30.200.20">
    <property type="entry name" value="Phosphorylase Kinase, domain 1"/>
    <property type="match status" value="1"/>
</dbReference>
<dbReference type="SMART" id="SM00220">
    <property type="entry name" value="S_TKc"/>
    <property type="match status" value="1"/>
</dbReference>
<dbReference type="Gene3D" id="2.130.10.10">
    <property type="entry name" value="YVTN repeat-like/Quinoprotein amine dehydrogenase"/>
    <property type="match status" value="1"/>
</dbReference>
<gene>
    <name evidence="9" type="ORF">COHA_004266</name>
</gene>
<dbReference type="GO" id="GO:0007165">
    <property type="term" value="P:signal transduction"/>
    <property type="evidence" value="ECO:0007669"/>
    <property type="project" value="TreeGrafter"/>
</dbReference>
<dbReference type="InterPro" id="IPR001245">
    <property type="entry name" value="Ser-Thr/Tyr_kinase_cat_dom"/>
</dbReference>
<feature type="region of interest" description="Disordered" evidence="7">
    <location>
        <begin position="1"/>
        <end position="38"/>
    </location>
</feature>
<dbReference type="InterPro" id="IPR017441">
    <property type="entry name" value="Protein_kinase_ATP_BS"/>
</dbReference>
<keyword evidence="4" id="KW-0418">Kinase</keyword>
<dbReference type="PANTHER" id="PTHR23257:SF963">
    <property type="entry name" value="AT08303P"/>
    <property type="match status" value="1"/>
</dbReference>
<dbReference type="InterPro" id="IPR015943">
    <property type="entry name" value="WD40/YVTN_repeat-like_dom_sf"/>
</dbReference>
<evidence type="ECO:0000313" key="9">
    <source>
        <dbReference type="EMBL" id="KAI7842070.1"/>
    </source>
</evidence>
<evidence type="ECO:0000256" key="1">
    <source>
        <dbReference type="ARBA" id="ARBA00022527"/>
    </source>
</evidence>
<dbReference type="PROSITE" id="PS00108">
    <property type="entry name" value="PROTEIN_KINASE_ST"/>
    <property type="match status" value="1"/>
</dbReference>
<evidence type="ECO:0000256" key="2">
    <source>
        <dbReference type="ARBA" id="ARBA00022679"/>
    </source>
</evidence>
<evidence type="ECO:0000256" key="6">
    <source>
        <dbReference type="PROSITE-ProRule" id="PRU10141"/>
    </source>
</evidence>
<evidence type="ECO:0000259" key="8">
    <source>
        <dbReference type="PROSITE" id="PS50011"/>
    </source>
</evidence>
<dbReference type="InterPro" id="IPR011009">
    <property type="entry name" value="Kinase-like_dom_sf"/>
</dbReference>
<dbReference type="InterPro" id="IPR036322">
    <property type="entry name" value="WD40_repeat_dom_sf"/>
</dbReference>
<comment type="caution">
    <text evidence="9">The sequence shown here is derived from an EMBL/GenBank/DDBJ whole genome shotgun (WGS) entry which is preliminary data.</text>
</comment>
<dbReference type="AlphaFoldDB" id="A0AAD5DU08"/>
<dbReference type="PROSITE" id="PS50011">
    <property type="entry name" value="PROTEIN_KINASE_DOM"/>
    <property type="match status" value="1"/>
</dbReference>
<dbReference type="InterPro" id="IPR056454">
    <property type="entry name" value="Beta-prop_IP5PC_F"/>
</dbReference>
<feature type="compositionally biased region" description="Polar residues" evidence="7">
    <location>
        <begin position="222"/>
        <end position="232"/>
    </location>
</feature>
<dbReference type="CDD" id="cd13999">
    <property type="entry name" value="STKc_MAP3K-like"/>
    <property type="match status" value="1"/>
</dbReference>
<keyword evidence="10" id="KW-1185">Reference proteome</keyword>
<keyword evidence="3 6" id="KW-0547">Nucleotide-binding</keyword>
<keyword evidence="5 6" id="KW-0067">ATP-binding</keyword>
<accession>A0AAD5DU08</accession>
<dbReference type="InterPro" id="IPR050167">
    <property type="entry name" value="Ser_Thr_protein_kinase"/>
</dbReference>
<evidence type="ECO:0000313" key="10">
    <source>
        <dbReference type="Proteomes" id="UP001205105"/>
    </source>
</evidence>
<dbReference type="PROSITE" id="PS00107">
    <property type="entry name" value="PROTEIN_KINASE_ATP"/>
    <property type="match status" value="1"/>
</dbReference>
<dbReference type="InterPro" id="IPR008271">
    <property type="entry name" value="Ser/Thr_kinase_AS"/>
</dbReference>
<protein>
    <recommendedName>
        <fullName evidence="8">Protein kinase domain-containing protein</fullName>
    </recommendedName>
</protein>
<proteinExistence type="predicted"/>
<dbReference type="Pfam" id="PF23754">
    <property type="entry name" value="Beta-prop_IP5PC_F"/>
    <property type="match status" value="1"/>
</dbReference>
<dbReference type="InterPro" id="IPR000719">
    <property type="entry name" value="Prot_kinase_dom"/>
</dbReference>
<evidence type="ECO:0000256" key="7">
    <source>
        <dbReference type="SAM" id="MobiDB-lite"/>
    </source>
</evidence>
<evidence type="ECO:0000256" key="5">
    <source>
        <dbReference type="ARBA" id="ARBA00022840"/>
    </source>
</evidence>
<dbReference type="Gene3D" id="1.10.510.10">
    <property type="entry name" value="Transferase(Phosphotransferase) domain 1"/>
    <property type="match status" value="1"/>
</dbReference>
<feature type="binding site" evidence="6">
    <location>
        <position position="861"/>
    </location>
    <ligand>
        <name>ATP</name>
        <dbReference type="ChEBI" id="CHEBI:30616"/>
    </ligand>
</feature>
<evidence type="ECO:0000256" key="3">
    <source>
        <dbReference type="ARBA" id="ARBA00022741"/>
    </source>
</evidence>
<organism evidence="9 10">
    <name type="scientific">Chlorella ohadii</name>
    <dbReference type="NCBI Taxonomy" id="2649997"/>
    <lineage>
        <taxon>Eukaryota</taxon>
        <taxon>Viridiplantae</taxon>
        <taxon>Chlorophyta</taxon>
        <taxon>core chlorophytes</taxon>
        <taxon>Trebouxiophyceae</taxon>
        <taxon>Chlorellales</taxon>
        <taxon>Chlorellaceae</taxon>
        <taxon>Chlorella clade</taxon>
        <taxon>Chlorella</taxon>
    </lineage>
</organism>
<evidence type="ECO:0000256" key="4">
    <source>
        <dbReference type="ARBA" id="ARBA00022777"/>
    </source>
</evidence>
<sequence>MQQPSPFVADQPAAAGALGMQEGAVEEAGTPPALAPSRSVQNSDAVLMDRCKQAVEQCRSDLADLRTAVKAANSHREKCAELLGAATEAVVALEDMLYDSNIDLPRERALQTLARRVQTAMDQGEAVVKVYGHMSGIAKLASKVCSPGTPLKFDESTRELTSLAKQARLARQQPPAARMPSSPSNLAGVGSLVVPLGSQPPLTGSAARTASTALAEDAPSSDAGTQSTLPPSASGLTASGVIGGAAAAAAGAAQAGPAAAQAAADGAQGLAAQGSGEQQSSAGAAAAGAAAQVAAPSSSSQLVVGSRLVPEEAMQAARIRKGSRGQAITALVHVPPGEEQPPGHLGFLWYYLSRGIFSGGLYRRDLSKQEDWELRDARHNPDVHCMCYDDVNQLVWTGHRNGGIRVWSASKDEAVLELYRAFHSSVSAITTDERGCCWAASDKGKVRCFQLEAVGADGIHEGYRVAKLGELNTVSEGVPVDYGSADVVNGMVTHPLAREPAHYGPVRSMAAAMGRVWTCGGSSAFASFKEWTQQGVLLGSQSMRLTGLANDIVLVSQVVGVQENQRVSVNAPGMSIGSFSVGGVASLATASRMTVNQVVDVDMPWQLLTVHDSGAIQVWGIVDKALVPLVRIGDRVAPALRLIVCESLGLLITAHNDGKLRLRALPHPQAPERITVVYQGVPQDEQLHKVTDATLPCAQIDTSKTGLAQAVGNLLVGVITASNYATIKHFPTAELRRTVEEHNAEHPERSIKIWPAINVVEGQYPFWRLSPFELSSYLEDIKRHQAELMTLNSLEYQSSLGVGSRPEHESEGGGAERSVFAGETNKWQIEWPELRTIRIIGEGAFGKVWLGRWQETDVAIKQLGSLSALGVDTGSLQHDSSGGIKLDKEVQRALDKEVNLLKEMRHPNIILFMGVVLEPAAVVTEYCARGSLYDLLKAARQNAGLAKALDWPKRISMALDAAKGMLYLHGHKPPIIHRDLKSPNLLVEKNWRVKVTDFNLSRVSRTDNVASVQSMVANNPRWQPPEVILRQQYGKESDVYAFGLILWELLTWELPFVEMSTLQARYLYFRLPFD</sequence>
<dbReference type="Proteomes" id="UP001205105">
    <property type="component" value="Unassembled WGS sequence"/>
</dbReference>
<dbReference type="GO" id="GO:0005524">
    <property type="term" value="F:ATP binding"/>
    <property type="evidence" value="ECO:0007669"/>
    <property type="project" value="UniProtKB-UniRule"/>
</dbReference>
<keyword evidence="1" id="KW-0723">Serine/threonine-protein kinase</keyword>
<name>A0AAD5DU08_9CHLO</name>
<reference evidence="9" key="1">
    <citation type="submission" date="2020-11" db="EMBL/GenBank/DDBJ databases">
        <title>Chlorella ohadii genome sequencing and assembly.</title>
        <authorList>
            <person name="Murik O."/>
            <person name="Treves H."/>
            <person name="Kedem I."/>
            <person name="Shotland Y."/>
            <person name="Kaplan A."/>
        </authorList>
    </citation>
    <scope>NUCLEOTIDE SEQUENCE</scope>
    <source>
        <strain evidence="9">1</strain>
    </source>
</reference>
<feature type="region of interest" description="Disordered" evidence="7">
    <location>
        <begin position="200"/>
        <end position="232"/>
    </location>
</feature>
<dbReference type="GO" id="GO:0004674">
    <property type="term" value="F:protein serine/threonine kinase activity"/>
    <property type="evidence" value="ECO:0007669"/>
    <property type="project" value="UniProtKB-KW"/>
</dbReference>
<dbReference type="PANTHER" id="PTHR23257">
    <property type="entry name" value="SERINE-THREONINE PROTEIN KINASE"/>
    <property type="match status" value="1"/>
</dbReference>
<dbReference type="SUPFAM" id="SSF50978">
    <property type="entry name" value="WD40 repeat-like"/>
    <property type="match status" value="1"/>
</dbReference>
<feature type="compositionally biased region" description="Polar residues" evidence="7">
    <location>
        <begin position="200"/>
        <end position="212"/>
    </location>
</feature>
<dbReference type="Pfam" id="PF07714">
    <property type="entry name" value="PK_Tyr_Ser-Thr"/>
    <property type="match status" value="1"/>
</dbReference>
<keyword evidence="2" id="KW-0808">Transferase</keyword>